<keyword evidence="4 8" id="KW-0812">Transmembrane</keyword>
<feature type="transmembrane region" description="Helical" evidence="8">
    <location>
        <begin position="113"/>
        <end position="129"/>
    </location>
</feature>
<dbReference type="Pfam" id="PF15982">
    <property type="entry name" value="TMEM135_C_rich"/>
    <property type="match status" value="1"/>
</dbReference>
<accession>A0ABP0FJ31</accession>
<comment type="caution">
    <text evidence="10">The sequence shown here is derived from an EMBL/GenBank/DDBJ whole genome shotgun (WGS) entry which is preliminary data.</text>
</comment>
<reference evidence="10 11" key="1">
    <citation type="submission" date="2024-02" db="EMBL/GenBank/DDBJ databases">
        <authorList>
            <person name="Daric V."/>
            <person name="Darras S."/>
        </authorList>
    </citation>
    <scope>NUCLEOTIDE SEQUENCE [LARGE SCALE GENOMIC DNA]</scope>
</reference>
<evidence type="ECO:0000256" key="4">
    <source>
        <dbReference type="ARBA" id="ARBA00022692"/>
    </source>
</evidence>
<evidence type="ECO:0000256" key="3">
    <source>
        <dbReference type="ARBA" id="ARBA00014511"/>
    </source>
</evidence>
<dbReference type="InterPro" id="IPR026749">
    <property type="entry name" value="Tmem135"/>
</dbReference>
<comment type="function">
    <text evidence="7">Involved in mitochondrial metabolism by regulating the balance between mitochondrial fusion and fission. May act as a regulator of mitochondrial fission that promotes DNM1L-dependent fission through activation of DNM1L. May be involved in peroxisome organization.</text>
</comment>
<protein>
    <recommendedName>
        <fullName evidence="3">Transmembrane protein 135</fullName>
    </recommendedName>
</protein>
<feature type="domain" description="Transmembrane protein 135 N-terminal" evidence="9">
    <location>
        <begin position="21"/>
        <end position="157"/>
    </location>
</feature>
<sequence>MAVNSKFQATTTTLGYFDSVPYTCYEMGHTWEPSCIVAFFRMLQDSFKFSVKLYTVFYMAPFILKMCKKENRNVKKVKQLICDILQSSLFLSSEATVFMGSFCLLRHLMGGYYGWHGLVSGFLSGMVGMKIERKPRRGMVALYMMNQATETLFNMAVARNLISPLPYGEVMIFCTASAGLMSLFRLPNGLPDSLSSQLQFAVGMEEGGKRDDNASSLRAKSLHIQTLLQRLKSFHLSHQTCPHQNSCTYYTVEGIFKQVIVGYGIQIVLSLLQLKRGKQKWSGILSNTSLACFLGTFAGVFRASNCALRWISNGDHPALYGALSGAIAGTAFCFYRSTTIALYFAFKLLEVLYFKGVRKGYFPYFPNADQYLCAISLAVVLHACCFEPHNLRPGYWKFLCRTTGNKFQFLFRKLFDDFGTKASTLYPKFVPKLNAKYVKTPDVARLLMVLGK</sequence>
<dbReference type="InterPro" id="IPR031926">
    <property type="entry name" value="TMEM135_N"/>
</dbReference>
<evidence type="ECO:0000256" key="1">
    <source>
        <dbReference type="ARBA" id="ARBA00004127"/>
    </source>
</evidence>
<organism evidence="10 11">
    <name type="scientific">Clavelina lepadiformis</name>
    <name type="common">Light-bulb sea squirt</name>
    <name type="synonym">Ascidia lepadiformis</name>
    <dbReference type="NCBI Taxonomy" id="159417"/>
    <lineage>
        <taxon>Eukaryota</taxon>
        <taxon>Metazoa</taxon>
        <taxon>Chordata</taxon>
        <taxon>Tunicata</taxon>
        <taxon>Ascidiacea</taxon>
        <taxon>Aplousobranchia</taxon>
        <taxon>Clavelinidae</taxon>
        <taxon>Clavelina</taxon>
    </lineage>
</organism>
<gene>
    <name evidence="10" type="ORF">CVLEPA_LOCUS9004</name>
</gene>
<feature type="transmembrane region" description="Helical" evidence="8">
    <location>
        <begin position="284"/>
        <end position="303"/>
    </location>
</feature>
<name>A0ABP0FJ31_CLALP</name>
<evidence type="ECO:0000256" key="7">
    <source>
        <dbReference type="ARBA" id="ARBA00045417"/>
    </source>
</evidence>
<evidence type="ECO:0000259" key="9">
    <source>
        <dbReference type="Pfam" id="PF15982"/>
    </source>
</evidence>
<dbReference type="PANTHER" id="PTHR12459">
    <property type="entry name" value="TRANSMEMBRANE PROTEIN 135-RELATED"/>
    <property type="match status" value="1"/>
</dbReference>
<evidence type="ECO:0000313" key="11">
    <source>
        <dbReference type="Proteomes" id="UP001642483"/>
    </source>
</evidence>
<comment type="subcellular location">
    <subcellularLocation>
        <location evidence="1">Endomembrane system</location>
        <topology evidence="1">Multi-pass membrane protein</topology>
    </subcellularLocation>
</comment>
<evidence type="ECO:0000256" key="8">
    <source>
        <dbReference type="SAM" id="Phobius"/>
    </source>
</evidence>
<dbReference type="PANTHER" id="PTHR12459:SF15">
    <property type="entry name" value="TRANSMEMBRANE PROTEIN 135"/>
    <property type="match status" value="1"/>
</dbReference>
<evidence type="ECO:0000256" key="2">
    <source>
        <dbReference type="ARBA" id="ARBA00008924"/>
    </source>
</evidence>
<comment type="similarity">
    <text evidence="2">Belongs to the TMEM135 family.</text>
</comment>
<dbReference type="EMBL" id="CAWYQH010000057">
    <property type="protein sequence ID" value="CAK8678711.1"/>
    <property type="molecule type" value="Genomic_DNA"/>
</dbReference>
<dbReference type="Proteomes" id="UP001642483">
    <property type="component" value="Unassembled WGS sequence"/>
</dbReference>
<keyword evidence="11" id="KW-1185">Reference proteome</keyword>
<proteinExistence type="inferred from homology"/>
<keyword evidence="6 8" id="KW-0472">Membrane</keyword>
<evidence type="ECO:0000313" key="10">
    <source>
        <dbReference type="EMBL" id="CAK8678711.1"/>
    </source>
</evidence>
<evidence type="ECO:0000256" key="5">
    <source>
        <dbReference type="ARBA" id="ARBA00022989"/>
    </source>
</evidence>
<keyword evidence="5 8" id="KW-1133">Transmembrane helix</keyword>
<evidence type="ECO:0000256" key="6">
    <source>
        <dbReference type="ARBA" id="ARBA00023136"/>
    </source>
</evidence>
<feature type="transmembrane region" description="Helical" evidence="8">
    <location>
        <begin position="323"/>
        <end position="346"/>
    </location>
</feature>